<name>M6D249_9LEPT</name>
<dbReference type="EMBL" id="ANIK01000081">
    <property type="protein sequence ID" value="EMJ92655.1"/>
    <property type="molecule type" value="Genomic_DNA"/>
</dbReference>
<evidence type="ECO:0000259" key="2">
    <source>
        <dbReference type="PROSITE" id="PS50966"/>
    </source>
</evidence>
<dbReference type="PROSITE" id="PS50966">
    <property type="entry name" value="ZF_SWIM"/>
    <property type="match status" value="1"/>
</dbReference>
<dbReference type="RefSeq" id="WP_020774498.1">
    <property type="nucleotide sequence ID" value="NZ_ANIK01000081.1"/>
</dbReference>
<dbReference type="PATRIC" id="fig|1218565.3.peg.3491"/>
<comment type="caution">
    <text evidence="3">The sequence shown here is derived from an EMBL/GenBank/DDBJ whole genome shotgun (WGS) entry which is preliminary data.</text>
</comment>
<protein>
    <recommendedName>
        <fullName evidence="2">SWIM-type domain-containing protein</fullName>
    </recommendedName>
</protein>
<organism evidence="3 4">
    <name type="scientific">Leptospira alstonii serovar Sichuan str. 79601</name>
    <dbReference type="NCBI Taxonomy" id="1218565"/>
    <lineage>
        <taxon>Bacteria</taxon>
        <taxon>Pseudomonadati</taxon>
        <taxon>Spirochaetota</taxon>
        <taxon>Spirochaetia</taxon>
        <taxon>Leptospirales</taxon>
        <taxon>Leptospiraceae</taxon>
        <taxon>Leptospira</taxon>
    </lineage>
</organism>
<feature type="domain" description="SWIM-type" evidence="2">
    <location>
        <begin position="59"/>
        <end position="87"/>
    </location>
</feature>
<dbReference type="OrthoDB" id="341498at2"/>
<proteinExistence type="predicted"/>
<keyword evidence="1" id="KW-0479">Metal-binding</keyword>
<sequence>MRQDILSLSQQELEILTSKGTVNRALNDIESGVKGEWKETEDGSIEVDWEDGVTCVLPGSVSIQESDCTCPSTGVCRHIVRTLVAYQKRIAANKPSPSWNPGEITDETLRSFLSTSSLAKAKSVFDSGVVVELDRTEIPVAKIHGLGTVHFPVPNDIRYARADCKGSLGEQAIAIAVFAFRLTYEEKGFVSTNVRKTEIPSHITDRANTILKEIVQYGFQSVSEHLKDGLSRLERSCIEEGLLWPADILSELQEEYAKYLSHDSLFDPDQVVYLVGEWFVRMDALKANKGEIPSLVIGGDTKSYSSELIVRSLTGLGSGIRVLKKGFVVLSYFADPKSDEILLFERFFERPAEEPFHVIGNLPALKGISLLDFGKSSIVSSSIQKTASGRLKFGNKATLNPQKFLFDSLHADIFSDDFNKTIRILSEKPPRPLGPRWAAGNFFVFKINRFSEPSFDSISQQLNIEAEDKNESVAQIYFPYYSRASSGLENLRQVLSDSSLCYVCGIASSVSGQLSIKPVSLVIEQHGSLTMLQPYLDPEKSPTSGSSFQIRDRLHPETDPLKSYITELRSAISEVCMIGLKQYRKINDWKKLIQRSENLGLKRISTLLESVVPSIQTSNQTDASPIFTLAALTCLSREMEIDDGKNENEI</sequence>
<dbReference type="Proteomes" id="UP000011988">
    <property type="component" value="Unassembled WGS sequence"/>
</dbReference>
<accession>M6D249</accession>
<keyword evidence="1" id="KW-0862">Zinc</keyword>
<keyword evidence="1" id="KW-0863">Zinc-finger</keyword>
<dbReference type="AlphaFoldDB" id="M6D249"/>
<gene>
    <name evidence="3" type="ORF">LEP1GSC194_3412</name>
</gene>
<evidence type="ECO:0000313" key="4">
    <source>
        <dbReference type="Proteomes" id="UP000011988"/>
    </source>
</evidence>
<reference evidence="3 4" key="1">
    <citation type="submission" date="2013-01" db="EMBL/GenBank/DDBJ databases">
        <authorList>
            <person name="Harkins D.M."/>
            <person name="Durkin A.S."/>
            <person name="Brinkac L.M."/>
            <person name="Haft D.H."/>
            <person name="Selengut J.D."/>
            <person name="Sanka R."/>
            <person name="DePew J."/>
            <person name="Purushe J."/>
            <person name="Galloway R.L."/>
            <person name="Vinetz J.M."/>
            <person name="Sutton G.G."/>
            <person name="Nierman W.C."/>
            <person name="Fouts D.E."/>
        </authorList>
    </citation>
    <scope>NUCLEOTIDE SEQUENCE [LARGE SCALE GENOMIC DNA]</scope>
    <source>
        <strain evidence="3 4">79601</strain>
    </source>
</reference>
<evidence type="ECO:0000313" key="3">
    <source>
        <dbReference type="EMBL" id="EMJ92655.1"/>
    </source>
</evidence>
<dbReference type="GO" id="GO:0008270">
    <property type="term" value="F:zinc ion binding"/>
    <property type="evidence" value="ECO:0007669"/>
    <property type="project" value="UniProtKB-KW"/>
</dbReference>
<evidence type="ECO:0000256" key="1">
    <source>
        <dbReference type="PROSITE-ProRule" id="PRU00325"/>
    </source>
</evidence>
<dbReference type="InterPro" id="IPR007527">
    <property type="entry name" value="Znf_SWIM"/>
</dbReference>